<keyword evidence="3" id="KW-1185">Reference proteome</keyword>
<dbReference type="OrthoDB" id="5815156at2"/>
<dbReference type="InterPro" id="IPR002321">
    <property type="entry name" value="Cyt_c_II"/>
</dbReference>
<dbReference type="GO" id="GO:0022900">
    <property type="term" value="P:electron transport chain"/>
    <property type="evidence" value="ECO:0007669"/>
    <property type="project" value="InterPro"/>
</dbReference>
<feature type="chain" id="PRO_5015736639" description="Cytochrome C" evidence="1">
    <location>
        <begin position="23"/>
        <end position="161"/>
    </location>
</feature>
<reference evidence="2 3" key="1">
    <citation type="submission" date="2018-01" db="EMBL/GenBank/DDBJ databases">
        <title>Whole genome sequencing of Histamine producing bacteria.</title>
        <authorList>
            <person name="Butler K."/>
        </authorList>
    </citation>
    <scope>NUCLEOTIDE SEQUENCE [LARGE SCALE GENOMIC DNA]</scope>
    <source>
        <strain evidence="2 3">DSM 100436</strain>
    </source>
</reference>
<organism evidence="2 3">
    <name type="scientific">Photobacterium sanctipauli</name>
    <dbReference type="NCBI Taxonomy" id="1342794"/>
    <lineage>
        <taxon>Bacteria</taxon>
        <taxon>Pseudomonadati</taxon>
        <taxon>Pseudomonadota</taxon>
        <taxon>Gammaproteobacteria</taxon>
        <taxon>Vibrionales</taxon>
        <taxon>Vibrionaceae</taxon>
        <taxon>Photobacterium</taxon>
    </lineage>
</organism>
<dbReference type="EMBL" id="PYMA01000001">
    <property type="protein sequence ID" value="PSW21931.1"/>
    <property type="molecule type" value="Genomic_DNA"/>
</dbReference>
<protein>
    <recommendedName>
        <fullName evidence="4">Cytochrome C</fullName>
    </recommendedName>
</protein>
<name>A0A2T3P087_9GAMM</name>
<dbReference type="GO" id="GO:0020037">
    <property type="term" value="F:heme binding"/>
    <property type="evidence" value="ECO:0007669"/>
    <property type="project" value="InterPro"/>
</dbReference>
<dbReference type="GO" id="GO:0005506">
    <property type="term" value="F:iron ion binding"/>
    <property type="evidence" value="ECO:0007669"/>
    <property type="project" value="InterPro"/>
</dbReference>
<comment type="caution">
    <text evidence="2">The sequence shown here is derived from an EMBL/GenBank/DDBJ whole genome shotgun (WGS) entry which is preliminary data.</text>
</comment>
<dbReference type="InterPro" id="IPR010980">
    <property type="entry name" value="Cyt_c/b562"/>
</dbReference>
<evidence type="ECO:0000313" key="2">
    <source>
        <dbReference type="EMBL" id="PSW21931.1"/>
    </source>
</evidence>
<gene>
    <name evidence="2" type="ORF">C9I98_01305</name>
</gene>
<evidence type="ECO:0008006" key="4">
    <source>
        <dbReference type="Google" id="ProtNLM"/>
    </source>
</evidence>
<dbReference type="GO" id="GO:0009055">
    <property type="term" value="F:electron transfer activity"/>
    <property type="evidence" value="ECO:0007669"/>
    <property type="project" value="InterPro"/>
</dbReference>
<accession>A0A2T3P087</accession>
<evidence type="ECO:0000313" key="3">
    <source>
        <dbReference type="Proteomes" id="UP000241771"/>
    </source>
</evidence>
<dbReference type="Gene3D" id="1.20.120.10">
    <property type="entry name" value="Cytochrome c/b562"/>
    <property type="match status" value="1"/>
</dbReference>
<dbReference type="Pfam" id="PF01322">
    <property type="entry name" value="Cytochrom_C_2"/>
    <property type="match status" value="1"/>
</dbReference>
<evidence type="ECO:0000256" key="1">
    <source>
        <dbReference type="SAM" id="SignalP"/>
    </source>
</evidence>
<keyword evidence="1" id="KW-0732">Signal</keyword>
<dbReference type="AlphaFoldDB" id="A0A2T3P087"/>
<dbReference type="Proteomes" id="UP000241771">
    <property type="component" value="Unassembled WGS sequence"/>
</dbReference>
<feature type="signal peptide" evidence="1">
    <location>
        <begin position="1"/>
        <end position="22"/>
    </location>
</feature>
<proteinExistence type="predicted"/>
<dbReference type="RefSeq" id="WP_036826089.1">
    <property type="nucleotide sequence ID" value="NZ_JGVO01000710.1"/>
</dbReference>
<dbReference type="SUPFAM" id="SSF47175">
    <property type="entry name" value="Cytochromes"/>
    <property type="match status" value="1"/>
</dbReference>
<dbReference type="PROSITE" id="PS51009">
    <property type="entry name" value="CYTCII"/>
    <property type="match status" value="1"/>
</dbReference>
<sequence>MKKATLTKAVVMVIWGVGTALASSAQDSNGQSSEAKLDAESVIAERQGAFRAIDKKTKTLKRELKKSETDWQNASLVAEELQSHSTNLMALFPEGSGAGSKSKEKIWQSKSQFDRLLNDMVAGYTLTNQASQQKNTSQAQQGLKQAESTCRACHRQYRSLW</sequence>